<dbReference type="Proteomes" id="UP000438429">
    <property type="component" value="Unassembled WGS sequence"/>
</dbReference>
<sequence length="118" mass="13222">NLPLKWTDMSSDQHELSRQQGVVTPPRPLVQSARLLPPPPRDSTETNGGTEKLRVEEGVVTQCGIRMPASLHVNVNISVTLTDTLIHRDPWTACGMIQSTPHLRSTDEFSIRFRRVDV</sequence>
<reference evidence="2 3" key="1">
    <citation type="submission" date="2019-06" db="EMBL/GenBank/DDBJ databases">
        <title>Draft genomes of female and male turbot (Scophthalmus maximus).</title>
        <authorList>
            <person name="Xu H."/>
            <person name="Xu X.-W."/>
            <person name="Shao C."/>
            <person name="Chen S."/>
        </authorList>
    </citation>
    <scope>NUCLEOTIDE SEQUENCE [LARGE SCALE GENOMIC DNA]</scope>
    <source>
        <strain evidence="2">Ysfricsl-2016a</strain>
        <tissue evidence="2">Blood</tissue>
    </source>
</reference>
<comment type="caution">
    <text evidence="2">The sequence shown here is derived from an EMBL/GenBank/DDBJ whole genome shotgun (WGS) entry which is preliminary data.</text>
</comment>
<gene>
    <name evidence="2" type="ORF">F2P81_010646</name>
</gene>
<protein>
    <submittedName>
        <fullName evidence="2">Uncharacterized protein</fullName>
    </submittedName>
</protein>
<name>A0A6A4T6E5_SCOMX</name>
<feature type="region of interest" description="Disordered" evidence="1">
    <location>
        <begin position="1"/>
        <end position="52"/>
    </location>
</feature>
<dbReference type="AlphaFoldDB" id="A0A6A4T6E5"/>
<dbReference type="EMBL" id="VEVO01000009">
    <property type="protein sequence ID" value="KAF0037772.1"/>
    <property type="molecule type" value="Genomic_DNA"/>
</dbReference>
<evidence type="ECO:0000313" key="2">
    <source>
        <dbReference type="EMBL" id="KAF0037772.1"/>
    </source>
</evidence>
<evidence type="ECO:0000256" key="1">
    <source>
        <dbReference type="SAM" id="MobiDB-lite"/>
    </source>
</evidence>
<accession>A0A6A4T6E5</accession>
<evidence type="ECO:0000313" key="3">
    <source>
        <dbReference type="Proteomes" id="UP000438429"/>
    </source>
</evidence>
<feature type="non-terminal residue" evidence="2">
    <location>
        <position position="1"/>
    </location>
</feature>
<organism evidence="2 3">
    <name type="scientific">Scophthalmus maximus</name>
    <name type="common">Turbot</name>
    <name type="synonym">Psetta maxima</name>
    <dbReference type="NCBI Taxonomy" id="52904"/>
    <lineage>
        <taxon>Eukaryota</taxon>
        <taxon>Metazoa</taxon>
        <taxon>Chordata</taxon>
        <taxon>Craniata</taxon>
        <taxon>Vertebrata</taxon>
        <taxon>Euteleostomi</taxon>
        <taxon>Actinopterygii</taxon>
        <taxon>Neopterygii</taxon>
        <taxon>Teleostei</taxon>
        <taxon>Neoteleostei</taxon>
        <taxon>Acanthomorphata</taxon>
        <taxon>Carangaria</taxon>
        <taxon>Pleuronectiformes</taxon>
        <taxon>Pleuronectoidei</taxon>
        <taxon>Scophthalmidae</taxon>
        <taxon>Scophthalmus</taxon>
    </lineage>
</organism>
<proteinExistence type="predicted"/>